<dbReference type="GO" id="GO:0005524">
    <property type="term" value="F:ATP binding"/>
    <property type="evidence" value="ECO:0007669"/>
    <property type="project" value="InterPro"/>
</dbReference>
<feature type="domain" description="Protein kinase" evidence="2">
    <location>
        <begin position="128"/>
        <end position="450"/>
    </location>
</feature>
<dbReference type="InterPro" id="IPR000719">
    <property type="entry name" value="Prot_kinase_dom"/>
</dbReference>
<feature type="compositionally biased region" description="Basic and acidic residues" evidence="1">
    <location>
        <begin position="403"/>
        <end position="413"/>
    </location>
</feature>
<dbReference type="InterPro" id="IPR051681">
    <property type="entry name" value="Ser/Thr_Kinases-Pseudokinases"/>
</dbReference>
<gene>
    <name evidence="3" type="ORF">RDB_LOCUS47855</name>
</gene>
<dbReference type="Pfam" id="PF07714">
    <property type="entry name" value="PK_Tyr_Ser-Thr"/>
    <property type="match status" value="1"/>
</dbReference>
<evidence type="ECO:0000313" key="3">
    <source>
        <dbReference type="EMBL" id="CAE6449368.1"/>
    </source>
</evidence>
<dbReference type="InterPro" id="IPR011009">
    <property type="entry name" value="Kinase-like_dom_sf"/>
</dbReference>
<dbReference type="Gene3D" id="1.10.510.10">
    <property type="entry name" value="Transferase(Phosphotransferase) domain 1"/>
    <property type="match status" value="1"/>
</dbReference>
<dbReference type="PROSITE" id="PS50011">
    <property type="entry name" value="PROTEIN_KINASE_DOM"/>
    <property type="match status" value="1"/>
</dbReference>
<sequence length="450" mass="50319">MGDNNKQPLQAPPTPPDVDKKHYFYASGHFYYFDDHRRVYLEDGTSVYDGSSSFQMDGTHVANFYIREVPYRFDSDDLFSGDSGGTYNRVHIWQSESETIGRHMSMQEMFHHLLHHGCVDLSSQMDAQQDIMIVNGGGFGDIWLGKLKNGTQVAVKTWRACLIEQCDYKVLKRATREIHFWSRLRHENIHQLMGIIMFKGQCLGMVSQWMENGNLNGYMRKNPHVDRYQLSIQVASGLVYMHQHDAVHGDLRASNILVSPDGVARLSDFGLSTMSEAGLAFSETTNTQAGSMRWASPEHLLEGSPNSKPSDIYSLGMLASVSSMGVNQHVAESQTEIPPWALSWNSPQKGPQENAVVWLQTSVIESPVVISAINPSPSFGVLPSFGASQPDPVQGISLTFAERDNITESRKAAENAQSRKKRSKDNQLRLPPLQQGAPETRCPTSKRSSR</sequence>
<dbReference type="PANTHER" id="PTHR44329:SF214">
    <property type="entry name" value="PROTEIN KINASE DOMAIN-CONTAINING PROTEIN"/>
    <property type="match status" value="1"/>
</dbReference>
<dbReference type="SUPFAM" id="SSF56112">
    <property type="entry name" value="Protein kinase-like (PK-like)"/>
    <property type="match status" value="1"/>
</dbReference>
<dbReference type="GO" id="GO:0004674">
    <property type="term" value="F:protein serine/threonine kinase activity"/>
    <property type="evidence" value="ECO:0007669"/>
    <property type="project" value="TreeGrafter"/>
</dbReference>
<evidence type="ECO:0000256" key="1">
    <source>
        <dbReference type="SAM" id="MobiDB-lite"/>
    </source>
</evidence>
<dbReference type="PANTHER" id="PTHR44329">
    <property type="entry name" value="SERINE/THREONINE-PROTEIN KINASE TNNI3K-RELATED"/>
    <property type="match status" value="1"/>
</dbReference>
<feature type="region of interest" description="Disordered" evidence="1">
    <location>
        <begin position="403"/>
        <end position="450"/>
    </location>
</feature>
<name>A0A8H3B845_9AGAM</name>
<dbReference type="Proteomes" id="UP000663853">
    <property type="component" value="Unassembled WGS sequence"/>
</dbReference>
<dbReference type="EMBL" id="CAJMXA010001017">
    <property type="protein sequence ID" value="CAE6449368.1"/>
    <property type="molecule type" value="Genomic_DNA"/>
</dbReference>
<dbReference type="AlphaFoldDB" id="A0A8H3B845"/>
<proteinExistence type="predicted"/>
<evidence type="ECO:0000259" key="2">
    <source>
        <dbReference type="PROSITE" id="PS50011"/>
    </source>
</evidence>
<comment type="caution">
    <text evidence="3">The sequence shown here is derived from an EMBL/GenBank/DDBJ whole genome shotgun (WGS) entry which is preliminary data.</text>
</comment>
<dbReference type="InterPro" id="IPR001245">
    <property type="entry name" value="Ser-Thr/Tyr_kinase_cat_dom"/>
</dbReference>
<protein>
    <recommendedName>
        <fullName evidence="2">Protein kinase domain-containing protein</fullName>
    </recommendedName>
</protein>
<evidence type="ECO:0000313" key="4">
    <source>
        <dbReference type="Proteomes" id="UP000663853"/>
    </source>
</evidence>
<reference evidence="3" key="1">
    <citation type="submission" date="2021-01" db="EMBL/GenBank/DDBJ databases">
        <authorList>
            <person name="Kaushik A."/>
        </authorList>
    </citation>
    <scope>NUCLEOTIDE SEQUENCE</scope>
    <source>
        <strain evidence="3">AG6-10EEA</strain>
    </source>
</reference>
<organism evidence="3 4">
    <name type="scientific">Rhizoctonia solani</name>
    <dbReference type="NCBI Taxonomy" id="456999"/>
    <lineage>
        <taxon>Eukaryota</taxon>
        <taxon>Fungi</taxon>
        <taxon>Dikarya</taxon>
        <taxon>Basidiomycota</taxon>
        <taxon>Agaricomycotina</taxon>
        <taxon>Agaricomycetes</taxon>
        <taxon>Cantharellales</taxon>
        <taxon>Ceratobasidiaceae</taxon>
        <taxon>Rhizoctonia</taxon>
    </lineage>
</organism>
<accession>A0A8H3B845</accession>